<dbReference type="OrthoDB" id="9777642at2"/>
<reference evidence="19" key="2">
    <citation type="submission" date="2020-09" db="EMBL/GenBank/DDBJ databases">
        <authorList>
            <person name="Sun Q."/>
            <person name="Zhou Y."/>
        </authorList>
    </citation>
    <scope>NUCLEOTIDE SEQUENCE</scope>
    <source>
        <strain evidence="19">CGMCC 1.15758</strain>
    </source>
</reference>
<evidence type="ECO:0000256" key="1">
    <source>
        <dbReference type="ARBA" id="ARBA00004496"/>
    </source>
</evidence>
<dbReference type="HAMAP" id="MF_00551">
    <property type="entry name" value="Uridine_kinase"/>
    <property type="match status" value="1"/>
</dbReference>
<accession>A0A8J2Z5K5</accession>
<dbReference type="EMBL" id="BMJS01000025">
    <property type="protein sequence ID" value="GGG02626.1"/>
    <property type="molecule type" value="Genomic_DNA"/>
</dbReference>
<evidence type="ECO:0000256" key="3">
    <source>
        <dbReference type="ARBA" id="ARBA00004784"/>
    </source>
</evidence>
<keyword evidence="8 16" id="KW-0808">Transferase</keyword>
<dbReference type="InterPro" id="IPR000764">
    <property type="entry name" value="Uridine_kinase-like"/>
</dbReference>
<dbReference type="Pfam" id="PF00485">
    <property type="entry name" value="PRK"/>
    <property type="match status" value="1"/>
</dbReference>
<evidence type="ECO:0000313" key="19">
    <source>
        <dbReference type="EMBL" id="GGG02626.1"/>
    </source>
</evidence>
<dbReference type="EC" id="2.7.1.48" evidence="5 16"/>
<protein>
    <recommendedName>
        <fullName evidence="6 16">Uridine kinase</fullName>
        <ecNumber evidence="5 16">2.7.1.48</ecNumber>
    </recommendedName>
    <alternativeName>
        <fullName evidence="12 16">Cytidine monophosphokinase</fullName>
    </alternativeName>
    <alternativeName>
        <fullName evidence="13 16">Uridine monophosphokinase</fullName>
    </alternativeName>
</protein>
<comment type="pathway">
    <text evidence="2 16 17">Pyrimidine metabolism; UMP biosynthesis via salvage pathway; UMP from uridine: step 1/1.</text>
</comment>
<comment type="catalytic activity">
    <reaction evidence="14 17">
        <text>cytidine + ATP = CMP + ADP + H(+)</text>
        <dbReference type="Rhea" id="RHEA:24674"/>
        <dbReference type="ChEBI" id="CHEBI:15378"/>
        <dbReference type="ChEBI" id="CHEBI:17562"/>
        <dbReference type="ChEBI" id="CHEBI:30616"/>
        <dbReference type="ChEBI" id="CHEBI:60377"/>
        <dbReference type="ChEBI" id="CHEBI:456216"/>
        <dbReference type="EC" id="2.7.1.48"/>
    </reaction>
</comment>
<dbReference type="PANTHER" id="PTHR10285">
    <property type="entry name" value="URIDINE KINASE"/>
    <property type="match status" value="1"/>
</dbReference>
<gene>
    <name evidence="16 19" type="primary">udk</name>
    <name evidence="19" type="ORF">GCM10010995_20000</name>
</gene>
<evidence type="ECO:0000259" key="18">
    <source>
        <dbReference type="Pfam" id="PF00485"/>
    </source>
</evidence>
<dbReference type="UniPathway" id="UPA00579">
    <property type="reaction ID" value="UER00640"/>
</dbReference>
<evidence type="ECO:0000256" key="5">
    <source>
        <dbReference type="ARBA" id="ARBA00012137"/>
    </source>
</evidence>
<dbReference type="NCBIfam" id="TIGR00235">
    <property type="entry name" value="udk"/>
    <property type="match status" value="1"/>
</dbReference>
<dbReference type="Proteomes" id="UP000636949">
    <property type="component" value="Unassembled WGS sequence"/>
</dbReference>
<keyword evidence="20" id="KW-1185">Reference proteome</keyword>
<comment type="similarity">
    <text evidence="4 16 17">Belongs to the uridine kinase family.</text>
</comment>
<evidence type="ECO:0000256" key="10">
    <source>
        <dbReference type="ARBA" id="ARBA00022777"/>
    </source>
</evidence>
<dbReference type="AlphaFoldDB" id="A0A8J2Z5K5"/>
<reference evidence="19" key="1">
    <citation type="journal article" date="2014" name="Int. J. Syst. Evol. Microbiol.">
        <title>Complete genome sequence of Corynebacterium casei LMG S-19264T (=DSM 44701T), isolated from a smear-ripened cheese.</title>
        <authorList>
            <consortium name="US DOE Joint Genome Institute (JGI-PGF)"/>
            <person name="Walter F."/>
            <person name="Albersmeier A."/>
            <person name="Kalinowski J."/>
            <person name="Ruckert C."/>
        </authorList>
    </citation>
    <scope>NUCLEOTIDE SEQUENCE</scope>
    <source>
        <strain evidence="19">CGMCC 1.15758</strain>
    </source>
</reference>
<dbReference type="GO" id="GO:0005524">
    <property type="term" value="F:ATP binding"/>
    <property type="evidence" value="ECO:0007669"/>
    <property type="project" value="UniProtKB-UniRule"/>
</dbReference>
<evidence type="ECO:0000256" key="7">
    <source>
        <dbReference type="ARBA" id="ARBA00022490"/>
    </source>
</evidence>
<evidence type="ECO:0000256" key="11">
    <source>
        <dbReference type="ARBA" id="ARBA00022840"/>
    </source>
</evidence>
<comment type="pathway">
    <text evidence="3 16 17">Pyrimidine metabolism; CTP biosynthesis via salvage pathway; CTP from cytidine: step 1/3.</text>
</comment>
<name>A0A8J2Z5K5_9GAMM</name>
<keyword evidence="11 16" id="KW-0067">ATP-binding</keyword>
<keyword evidence="9 16" id="KW-0547">Nucleotide-binding</keyword>
<feature type="domain" description="Phosphoribulokinase/uridine kinase" evidence="18">
    <location>
        <begin position="9"/>
        <end position="200"/>
    </location>
</feature>
<dbReference type="NCBIfam" id="NF004018">
    <property type="entry name" value="PRK05480.1"/>
    <property type="match status" value="1"/>
</dbReference>
<evidence type="ECO:0000256" key="12">
    <source>
        <dbReference type="ARBA" id="ARBA00030641"/>
    </source>
</evidence>
<evidence type="ECO:0000256" key="2">
    <source>
        <dbReference type="ARBA" id="ARBA00004690"/>
    </source>
</evidence>
<dbReference type="RefSeq" id="WP_117003325.1">
    <property type="nucleotide sequence ID" value="NZ_BMJS01000025.1"/>
</dbReference>
<evidence type="ECO:0000256" key="8">
    <source>
        <dbReference type="ARBA" id="ARBA00022679"/>
    </source>
</evidence>
<keyword evidence="10 16" id="KW-0418">Kinase</keyword>
<evidence type="ECO:0000313" key="20">
    <source>
        <dbReference type="Proteomes" id="UP000636949"/>
    </source>
</evidence>
<dbReference type="PRINTS" id="PR00988">
    <property type="entry name" value="URIDINKINASE"/>
</dbReference>
<dbReference type="InterPro" id="IPR026008">
    <property type="entry name" value="Uridine_kinase"/>
</dbReference>
<dbReference type="InterPro" id="IPR027417">
    <property type="entry name" value="P-loop_NTPase"/>
</dbReference>
<evidence type="ECO:0000256" key="13">
    <source>
        <dbReference type="ARBA" id="ARBA00031452"/>
    </source>
</evidence>
<evidence type="ECO:0000256" key="15">
    <source>
        <dbReference type="ARBA" id="ARBA00048909"/>
    </source>
</evidence>
<dbReference type="GO" id="GO:0044206">
    <property type="term" value="P:UMP salvage"/>
    <property type="evidence" value="ECO:0007669"/>
    <property type="project" value="UniProtKB-UniRule"/>
</dbReference>
<dbReference type="GO" id="GO:0005737">
    <property type="term" value="C:cytoplasm"/>
    <property type="evidence" value="ECO:0007669"/>
    <property type="project" value="UniProtKB-SubCell"/>
</dbReference>
<evidence type="ECO:0000256" key="9">
    <source>
        <dbReference type="ARBA" id="ARBA00022741"/>
    </source>
</evidence>
<evidence type="ECO:0000256" key="6">
    <source>
        <dbReference type="ARBA" id="ARBA00021478"/>
    </source>
</evidence>
<dbReference type="UniPathway" id="UPA00574">
    <property type="reaction ID" value="UER00637"/>
</dbReference>
<evidence type="ECO:0000256" key="16">
    <source>
        <dbReference type="HAMAP-Rule" id="MF_00551"/>
    </source>
</evidence>
<feature type="binding site" evidence="16">
    <location>
        <begin position="14"/>
        <end position="21"/>
    </location>
    <ligand>
        <name>ATP</name>
        <dbReference type="ChEBI" id="CHEBI:30616"/>
    </ligand>
</feature>
<dbReference type="GO" id="GO:0004849">
    <property type="term" value="F:uridine kinase activity"/>
    <property type="evidence" value="ECO:0007669"/>
    <property type="project" value="UniProtKB-UniRule"/>
</dbReference>
<sequence>MQSNKSIVIIGVVGGSGSGKSLLSNTIVEELEDLESARVTVLSEDHYYRDNSHLSKTQLDKLNYDHPDAFEHTLLKEHLESLIAGQNIEVPLYDYATHSRVKGQTLPISAQTSILILEGIMLFTDENIRKLMDIKIFMDTPMDVSFIRRLVRDQKERGRTVDSVVTQYLETVRPMFLQFIEPSKRYADIIVPHGGKNKIAIDVIRSKVRELLRHNHA</sequence>
<evidence type="ECO:0000256" key="4">
    <source>
        <dbReference type="ARBA" id="ARBA00005408"/>
    </source>
</evidence>
<dbReference type="Gene3D" id="3.40.50.300">
    <property type="entry name" value="P-loop containing nucleotide triphosphate hydrolases"/>
    <property type="match status" value="1"/>
</dbReference>
<dbReference type="GO" id="GO:0044211">
    <property type="term" value="P:CTP salvage"/>
    <property type="evidence" value="ECO:0007669"/>
    <property type="project" value="UniProtKB-UniRule"/>
</dbReference>
<comment type="catalytic activity">
    <reaction evidence="15 16 17">
        <text>uridine + ATP = UMP + ADP + H(+)</text>
        <dbReference type="Rhea" id="RHEA:16825"/>
        <dbReference type="ChEBI" id="CHEBI:15378"/>
        <dbReference type="ChEBI" id="CHEBI:16704"/>
        <dbReference type="ChEBI" id="CHEBI:30616"/>
        <dbReference type="ChEBI" id="CHEBI:57865"/>
        <dbReference type="ChEBI" id="CHEBI:456216"/>
        <dbReference type="EC" id="2.7.1.48"/>
    </reaction>
</comment>
<dbReference type="CDD" id="cd02023">
    <property type="entry name" value="UMPK"/>
    <property type="match status" value="1"/>
</dbReference>
<dbReference type="SUPFAM" id="SSF52540">
    <property type="entry name" value="P-loop containing nucleoside triphosphate hydrolases"/>
    <property type="match status" value="1"/>
</dbReference>
<evidence type="ECO:0000256" key="17">
    <source>
        <dbReference type="RuleBase" id="RU003825"/>
    </source>
</evidence>
<evidence type="ECO:0000256" key="14">
    <source>
        <dbReference type="ARBA" id="ARBA00047436"/>
    </source>
</evidence>
<keyword evidence="7 16" id="KW-0963">Cytoplasm</keyword>
<comment type="subcellular location">
    <subcellularLocation>
        <location evidence="1 16 17">Cytoplasm</location>
    </subcellularLocation>
</comment>
<organism evidence="19 20">
    <name type="scientific">Cysteiniphilum litorale</name>
    <dbReference type="NCBI Taxonomy" id="2056700"/>
    <lineage>
        <taxon>Bacteria</taxon>
        <taxon>Pseudomonadati</taxon>
        <taxon>Pseudomonadota</taxon>
        <taxon>Gammaproteobacteria</taxon>
        <taxon>Thiotrichales</taxon>
        <taxon>Fastidiosibacteraceae</taxon>
        <taxon>Cysteiniphilum</taxon>
    </lineage>
</organism>
<proteinExistence type="inferred from homology"/>
<dbReference type="InterPro" id="IPR006083">
    <property type="entry name" value="PRK/URK"/>
</dbReference>
<comment type="caution">
    <text evidence="19">The sequence shown here is derived from an EMBL/GenBank/DDBJ whole genome shotgun (WGS) entry which is preliminary data.</text>
</comment>